<keyword evidence="4" id="KW-1185">Reference proteome</keyword>
<dbReference type="AlphaFoldDB" id="A0ABD3P974"/>
<feature type="compositionally biased region" description="Polar residues" evidence="1">
    <location>
        <begin position="1"/>
        <end position="11"/>
    </location>
</feature>
<organism evidence="3 4">
    <name type="scientific">Stephanodiscus triporus</name>
    <dbReference type="NCBI Taxonomy" id="2934178"/>
    <lineage>
        <taxon>Eukaryota</taxon>
        <taxon>Sar</taxon>
        <taxon>Stramenopiles</taxon>
        <taxon>Ochrophyta</taxon>
        <taxon>Bacillariophyta</taxon>
        <taxon>Coscinodiscophyceae</taxon>
        <taxon>Thalassiosirophycidae</taxon>
        <taxon>Stephanodiscales</taxon>
        <taxon>Stephanodiscaceae</taxon>
        <taxon>Stephanodiscus</taxon>
    </lineage>
</organism>
<proteinExistence type="predicted"/>
<reference evidence="3 4" key="1">
    <citation type="submission" date="2024-10" db="EMBL/GenBank/DDBJ databases">
        <title>Updated reference genomes for cyclostephanoid diatoms.</title>
        <authorList>
            <person name="Roberts W.R."/>
            <person name="Alverson A.J."/>
        </authorList>
    </citation>
    <scope>NUCLEOTIDE SEQUENCE [LARGE SCALE GENOMIC DNA]</scope>
    <source>
        <strain evidence="3 4">AJA276-08</strain>
    </source>
</reference>
<dbReference type="EMBL" id="JALLAZ020000947">
    <property type="protein sequence ID" value="KAL3783948.1"/>
    <property type="molecule type" value="Genomic_DNA"/>
</dbReference>
<evidence type="ECO:0000313" key="4">
    <source>
        <dbReference type="Proteomes" id="UP001530315"/>
    </source>
</evidence>
<feature type="region of interest" description="Disordered" evidence="1">
    <location>
        <begin position="1"/>
        <end position="27"/>
    </location>
</feature>
<keyword evidence="2" id="KW-1133">Transmembrane helix</keyword>
<evidence type="ECO:0000256" key="1">
    <source>
        <dbReference type="SAM" id="MobiDB-lite"/>
    </source>
</evidence>
<keyword evidence="2" id="KW-0472">Membrane</keyword>
<comment type="caution">
    <text evidence="3">The sequence shown here is derived from an EMBL/GenBank/DDBJ whole genome shotgun (WGS) entry which is preliminary data.</text>
</comment>
<feature type="region of interest" description="Disordered" evidence="1">
    <location>
        <begin position="176"/>
        <end position="216"/>
    </location>
</feature>
<accession>A0ABD3P974</accession>
<evidence type="ECO:0000313" key="3">
    <source>
        <dbReference type="EMBL" id="KAL3783948.1"/>
    </source>
</evidence>
<name>A0ABD3P974_9STRA</name>
<keyword evidence="2" id="KW-0812">Transmembrane</keyword>
<sequence length="216" mass="23239">MGSSTAATTKSRPQHQRRWSSRKHPSAPLGCRSHIIADIVPSLACLSCCLTAVAAATTVTSTVAGEHRHPRRGLEGDDGFSGKWDGQWQADSNEYYRDCIGDECPDDDSAREGWFDSVDSNSLTPEQIVTYVTLGILGFMTLLCLVCYPEIVSVPCMALRDTCCSLLSGSSGIDGGSDGDYVGGRELETPRSKKKKKKGDELTKGGLESSKDVELV</sequence>
<protein>
    <submittedName>
        <fullName evidence="3">Uncharacterized protein</fullName>
    </submittedName>
</protein>
<evidence type="ECO:0000256" key="2">
    <source>
        <dbReference type="SAM" id="Phobius"/>
    </source>
</evidence>
<gene>
    <name evidence="3" type="ORF">ACHAW5_010462</name>
</gene>
<feature type="transmembrane region" description="Helical" evidence="2">
    <location>
        <begin position="128"/>
        <end position="148"/>
    </location>
</feature>
<feature type="compositionally biased region" description="Basic and acidic residues" evidence="1">
    <location>
        <begin position="198"/>
        <end position="216"/>
    </location>
</feature>
<feature type="compositionally biased region" description="Basic residues" evidence="1">
    <location>
        <begin position="12"/>
        <end position="25"/>
    </location>
</feature>
<dbReference type="Proteomes" id="UP001530315">
    <property type="component" value="Unassembled WGS sequence"/>
</dbReference>